<evidence type="ECO:0000313" key="1">
    <source>
        <dbReference type="EMBL" id="KUL27484.1"/>
    </source>
</evidence>
<comment type="caution">
    <text evidence="1">The sequence shown here is derived from an EMBL/GenBank/DDBJ whole genome shotgun (WGS) entry which is preliminary data.</text>
</comment>
<reference evidence="2" key="1">
    <citation type="submission" date="2015-10" db="EMBL/GenBank/DDBJ databases">
        <authorList>
            <person name="Ju K.-S."/>
            <person name="Doroghazi J.R."/>
            <person name="Metcalf W.W."/>
        </authorList>
    </citation>
    <scope>NUCLEOTIDE SEQUENCE [LARGE SCALE GENOMIC DNA]</scope>
    <source>
        <strain evidence="2">NRRL 3151</strain>
    </source>
</reference>
<dbReference type="Proteomes" id="UP000053923">
    <property type="component" value="Unassembled WGS sequence"/>
</dbReference>
<organism evidence="1 2">
    <name type="scientific">Streptomyces regalis</name>
    <dbReference type="NCBI Taxonomy" id="68262"/>
    <lineage>
        <taxon>Bacteria</taxon>
        <taxon>Bacillati</taxon>
        <taxon>Actinomycetota</taxon>
        <taxon>Actinomycetes</taxon>
        <taxon>Kitasatosporales</taxon>
        <taxon>Streptomycetaceae</taxon>
        <taxon>Streptomyces</taxon>
    </lineage>
</organism>
<dbReference type="AlphaFoldDB" id="A0A101JIL6"/>
<evidence type="ECO:0000313" key="2">
    <source>
        <dbReference type="Proteomes" id="UP000053923"/>
    </source>
</evidence>
<dbReference type="RefSeq" id="WP_062707249.1">
    <property type="nucleotide sequence ID" value="NZ_LLZG01000354.1"/>
</dbReference>
<dbReference type="EMBL" id="LLZG01000354">
    <property type="protein sequence ID" value="KUL27484.1"/>
    <property type="molecule type" value="Genomic_DNA"/>
</dbReference>
<gene>
    <name evidence="1" type="ORF">ADL12_30040</name>
</gene>
<protein>
    <submittedName>
        <fullName evidence="1">Uncharacterized protein</fullName>
    </submittedName>
</protein>
<accession>A0A101JIL6</accession>
<sequence>MNEVPLEEAEPARKAFGDLTEGEREVVQKALLAIGRDPAVGREIPGWRPPSVEYTYTTPLARDSAEAITVVYTHTPGMGVTVVYYFRDPQVVC</sequence>
<name>A0A101JIL6_9ACTN</name>
<keyword evidence="2" id="KW-1185">Reference proteome</keyword>
<dbReference type="OrthoDB" id="4219035at2"/>
<proteinExistence type="predicted"/>